<keyword evidence="3" id="KW-1185">Reference proteome</keyword>
<dbReference type="Gene3D" id="2.130.10.10">
    <property type="entry name" value="YVTN repeat-like/Quinoprotein amine dehydrogenase"/>
    <property type="match status" value="1"/>
</dbReference>
<dbReference type="PANTHER" id="PTHR35580">
    <property type="entry name" value="CELL SURFACE GLYCOPROTEIN (S-LAYER PROTEIN)-LIKE PROTEIN"/>
    <property type="match status" value="1"/>
</dbReference>
<feature type="chain" id="PRO_5046704448" description="Lipoprotein" evidence="1">
    <location>
        <begin position="18"/>
        <end position="483"/>
    </location>
</feature>
<dbReference type="RefSeq" id="WP_271928566.1">
    <property type="nucleotide sequence ID" value="NZ_JAQNDO010000001.1"/>
</dbReference>
<gene>
    <name evidence="2" type="ORF">POL67_47700</name>
</gene>
<comment type="caution">
    <text evidence="2">The sequence shown here is derived from an EMBL/GenBank/DDBJ whole genome shotgun (WGS) entry which is preliminary data.</text>
</comment>
<dbReference type="EMBL" id="JAQNDO010000001">
    <property type="protein sequence ID" value="MDC0749106.1"/>
    <property type="molecule type" value="Genomic_DNA"/>
</dbReference>
<dbReference type="PROSITE" id="PS51257">
    <property type="entry name" value="PROKAR_LIPOPROTEIN"/>
    <property type="match status" value="1"/>
</dbReference>
<evidence type="ECO:0008006" key="4">
    <source>
        <dbReference type="Google" id="ProtNLM"/>
    </source>
</evidence>
<proteinExistence type="predicted"/>
<dbReference type="InterPro" id="IPR011047">
    <property type="entry name" value="Quinoprotein_ADH-like_sf"/>
</dbReference>
<name>A0ABT5F4U3_9BACT</name>
<dbReference type="SUPFAM" id="SSF50998">
    <property type="entry name" value="Quinoprotein alcohol dehydrogenase-like"/>
    <property type="match status" value="1"/>
</dbReference>
<protein>
    <recommendedName>
        <fullName evidence="4">Lipoprotein</fullName>
    </recommendedName>
</protein>
<dbReference type="InterPro" id="IPR052918">
    <property type="entry name" value="Motility_Chemotaxis_Reg"/>
</dbReference>
<organism evidence="2 3">
    <name type="scientific">Polyangium mundeleinium</name>
    <dbReference type="NCBI Taxonomy" id="2995306"/>
    <lineage>
        <taxon>Bacteria</taxon>
        <taxon>Pseudomonadati</taxon>
        <taxon>Myxococcota</taxon>
        <taxon>Polyangia</taxon>
        <taxon>Polyangiales</taxon>
        <taxon>Polyangiaceae</taxon>
        <taxon>Polyangium</taxon>
    </lineage>
</organism>
<evidence type="ECO:0000313" key="2">
    <source>
        <dbReference type="EMBL" id="MDC0749106.1"/>
    </source>
</evidence>
<sequence length="483" mass="49291">MRKLALAVVLGSGLASVGGCTVSQYEPPPPPGLGDGCTAEVTCKGTPVAVEHGVVTAKDDAFHAVAASNDGVVFMGGFGSGTAEADGVPKDGRVLLTRRGPDGAISDWSTKFLPESDGKLITVAGLAVAPNGDVAVAGYFSGKIQIGIESYDSSLGSRDAFLAVFDGGGALKYLKALGDQAYQVAHAVAFDAESNVYLGGSFAGAVNFGDKAGLEASGTGDGFLVSYNRTGTLRWQVPVRGPGFQAVYALAVTDDGDIIAAGLMDGESSLGSLEGELTQGKDMFLARLDAASGDVQWAQRMGGSGDQIVDAIDISPKTGEIALVGNFRGGTMDLLGKQYTNDDMLAWDMFAAFYSPTDGALLRSAAFQGPGIQAGTGVAFDPAGDVVIGCLFSQQLQLGIKLLATESGLDADACAFKLRGGTLDVVWGHDFGDAWAQGITAVDVSPKTGRPLLVGGFQGKLVGALNEPASAGGFDAFFLELSP</sequence>
<evidence type="ECO:0000256" key="1">
    <source>
        <dbReference type="SAM" id="SignalP"/>
    </source>
</evidence>
<keyword evidence="1" id="KW-0732">Signal</keyword>
<dbReference type="InterPro" id="IPR015943">
    <property type="entry name" value="WD40/YVTN_repeat-like_dom_sf"/>
</dbReference>
<evidence type="ECO:0000313" key="3">
    <source>
        <dbReference type="Proteomes" id="UP001221411"/>
    </source>
</evidence>
<dbReference type="PANTHER" id="PTHR35580:SF1">
    <property type="entry name" value="PHYTASE-LIKE DOMAIN-CONTAINING PROTEIN"/>
    <property type="match status" value="1"/>
</dbReference>
<dbReference type="Proteomes" id="UP001221411">
    <property type="component" value="Unassembled WGS sequence"/>
</dbReference>
<reference evidence="2 3" key="1">
    <citation type="submission" date="2022-11" db="EMBL/GenBank/DDBJ databases">
        <title>Minimal conservation of predation-associated metabolite biosynthetic gene clusters underscores biosynthetic potential of Myxococcota including descriptions for ten novel species: Archangium lansinium sp. nov., Myxococcus landrumus sp. nov., Nannocystis bai.</title>
        <authorList>
            <person name="Ahearne A."/>
            <person name="Stevens C."/>
            <person name="Dowd S."/>
        </authorList>
    </citation>
    <scope>NUCLEOTIDE SEQUENCE [LARGE SCALE GENOMIC DNA]</scope>
    <source>
        <strain evidence="2 3">RJM3</strain>
    </source>
</reference>
<feature type="signal peptide" evidence="1">
    <location>
        <begin position="1"/>
        <end position="17"/>
    </location>
</feature>
<accession>A0ABT5F4U3</accession>